<dbReference type="Proteomes" id="UP000319384">
    <property type="component" value="Unassembled WGS sequence"/>
</dbReference>
<dbReference type="SUPFAM" id="SSF55961">
    <property type="entry name" value="Bet v1-like"/>
    <property type="match status" value="1"/>
</dbReference>
<protein>
    <recommendedName>
        <fullName evidence="3">SRPBCC family protein</fullName>
    </recommendedName>
</protein>
<dbReference type="EMBL" id="SHBH01000004">
    <property type="protein sequence ID" value="RZO27106.1"/>
    <property type="molecule type" value="Genomic_DNA"/>
</dbReference>
<evidence type="ECO:0000313" key="1">
    <source>
        <dbReference type="EMBL" id="RZO27106.1"/>
    </source>
</evidence>
<sequence length="159" mass="18886">MKVFSKIDINKSVNEIINLIKSPNNLEKFHPFCKTNTIDVWNEYNKIDYVNYYSGKSYKRQFTNINANGYTLDIYEDRKLATITWTVTSINNKSFIEITADLNMPYSLKIINLIIFHVYVKHVMKNYLNAVTKGLKMYMETKEIIHEDQFGKHIWYSAY</sequence>
<evidence type="ECO:0008006" key="3">
    <source>
        <dbReference type="Google" id="ProtNLM"/>
    </source>
</evidence>
<dbReference type="AlphaFoldDB" id="A0A520N100"/>
<reference evidence="1 2" key="1">
    <citation type="submission" date="2019-02" db="EMBL/GenBank/DDBJ databases">
        <title>Prokaryotic population dynamics and viral predation in marine succession experiment using metagenomics: the confinement effect.</title>
        <authorList>
            <person name="Haro-Moreno J.M."/>
            <person name="Rodriguez-Valera F."/>
            <person name="Lopez-Perez M."/>
        </authorList>
    </citation>
    <scope>NUCLEOTIDE SEQUENCE [LARGE SCALE GENOMIC DNA]</scope>
    <source>
        <strain evidence="1">MED-G162</strain>
    </source>
</reference>
<evidence type="ECO:0000313" key="2">
    <source>
        <dbReference type="Proteomes" id="UP000319384"/>
    </source>
</evidence>
<organism evidence="1 2">
    <name type="scientific">SAR86 cluster bacterium</name>
    <dbReference type="NCBI Taxonomy" id="2030880"/>
    <lineage>
        <taxon>Bacteria</taxon>
        <taxon>Pseudomonadati</taxon>
        <taxon>Pseudomonadota</taxon>
        <taxon>Gammaproteobacteria</taxon>
        <taxon>SAR86 cluster</taxon>
    </lineage>
</organism>
<gene>
    <name evidence="1" type="ORF">EVA95_00830</name>
</gene>
<accession>A0A520N100</accession>
<name>A0A520N100_9GAMM</name>
<comment type="caution">
    <text evidence="1">The sequence shown here is derived from an EMBL/GenBank/DDBJ whole genome shotgun (WGS) entry which is preliminary data.</text>
</comment>
<proteinExistence type="predicted"/>